<evidence type="ECO:0000313" key="1">
    <source>
        <dbReference type="EMBL" id="CAP92253.1"/>
    </source>
</evidence>
<keyword evidence="2" id="KW-1185">Reference proteome</keyword>
<dbReference type="VEuPathDB" id="FungiDB:PCH_Pc13g11840"/>
<name>B6H517_PENRW</name>
<dbReference type="Proteomes" id="UP000000724">
    <property type="component" value="Contig Pc00c13"/>
</dbReference>
<evidence type="ECO:0000313" key="2">
    <source>
        <dbReference type="Proteomes" id="UP000000724"/>
    </source>
</evidence>
<dbReference type="OrthoDB" id="10486944at2759"/>
<organism evidence="1 2">
    <name type="scientific">Penicillium rubens (strain ATCC 28089 / DSM 1075 / NRRL 1951 / Wisconsin 54-1255)</name>
    <name type="common">Penicillium chrysogenum</name>
    <dbReference type="NCBI Taxonomy" id="500485"/>
    <lineage>
        <taxon>Eukaryota</taxon>
        <taxon>Fungi</taxon>
        <taxon>Dikarya</taxon>
        <taxon>Ascomycota</taxon>
        <taxon>Pezizomycotina</taxon>
        <taxon>Eurotiomycetes</taxon>
        <taxon>Eurotiomycetidae</taxon>
        <taxon>Eurotiales</taxon>
        <taxon>Aspergillaceae</taxon>
        <taxon>Penicillium</taxon>
        <taxon>Penicillium chrysogenum species complex</taxon>
    </lineage>
</organism>
<sequence>MYTRRTVRNKREQLDRSTFKGVVQRICRQYPDSKPGSAAAAPIDFMTISPQDPSPQTHVKAAIVIGSNKETGPPNARGEIMSHSARSVRLPWRCLSPPAKWPNGAKKCLAPLFISDLTPQPRQAMGKIKSVSTLTIPRYPHKKCDFGKP</sequence>
<protein>
    <submittedName>
        <fullName evidence="1">Uncharacterized protein</fullName>
    </submittedName>
</protein>
<dbReference type="EMBL" id="AM920428">
    <property type="protein sequence ID" value="CAP92253.1"/>
    <property type="molecule type" value="Genomic_DNA"/>
</dbReference>
<accession>B6H517</accession>
<dbReference type="HOGENOM" id="CLU_1750308_0_0_1"/>
<reference evidence="1 2" key="1">
    <citation type="journal article" date="2008" name="Nat. Biotechnol.">
        <title>Genome sequencing and analysis of the filamentous fungus Penicillium chrysogenum.</title>
        <authorList>
            <person name="van den Berg M.A."/>
            <person name="Albang R."/>
            <person name="Albermann K."/>
            <person name="Badger J.H."/>
            <person name="Daran J.-M."/>
            <person name="Driessen A.J.M."/>
            <person name="Garcia-Estrada C."/>
            <person name="Fedorova N.D."/>
            <person name="Harris D.M."/>
            <person name="Heijne W.H.M."/>
            <person name="Joardar V.S."/>
            <person name="Kiel J.A.K.W."/>
            <person name="Kovalchuk A."/>
            <person name="Martin J.F."/>
            <person name="Nierman W.C."/>
            <person name="Nijland J.G."/>
            <person name="Pronk J.T."/>
            <person name="Roubos J.A."/>
            <person name="van der Klei I.J."/>
            <person name="van Peij N.N.M.E."/>
            <person name="Veenhuis M."/>
            <person name="von Doehren H."/>
            <person name="Wagner C."/>
            <person name="Wortman J.R."/>
            <person name="Bovenberg R.A.L."/>
        </authorList>
    </citation>
    <scope>NUCLEOTIDE SEQUENCE [LARGE SCALE GENOMIC DNA]</scope>
    <source>
        <strain evidence="2">ATCC 28089 / DSM 1075 / NRRL 1951 / Wisconsin 54-1255</strain>
    </source>
</reference>
<gene>
    <name evidence="1" type="ORF">Pc13g11840</name>
    <name evidence="1" type="ORF">PCH_Pc13g11840</name>
</gene>
<dbReference type="AlphaFoldDB" id="B6H517"/>
<proteinExistence type="predicted"/>